<dbReference type="InterPro" id="IPR001845">
    <property type="entry name" value="HTH_ArsR_DNA-bd_dom"/>
</dbReference>
<dbReference type="Pfam" id="PF12840">
    <property type="entry name" value="HTH_20"/>
    <property type="match status" value="1"/>
</dbReference>
<dbReference type="InterPro" id="IPR036388">
    <property type="entry name" value="WH-like_DNA-bd_sf"/>
</dbReference>
<evidence type="ECO:0000259" key="1">
    <source>
        <dbReference type="SMART" id="SM00418"/>
    </source>
</evidence>
<sequence>MTGKFDFDTWQAKLIALEIANEVGRAILKSLSQEPKTATQMSKALGIPLPTILFHLSRLEEAGIVVYRKSLGKRLREVKVYSVSSNDIVFSIGGEKNGQE</sequence>
<reference evidence="2" key="1">
    <citation type="submission" date="2020-10" db="EMBL/GenBank/DDBJ databases">
        <title>Diverse heliorhodopsins detected via functional metagenomics in peat lake Actinobacteria, Chloroflexi and Archaea.</title>
        <authorList>
            <person name="Chazan A."/>
            <person name="Rozenberg A."/>
            <person name="Tahan R."/>
            <person name="Mannen K."/>
            <person name="Nagata T."/>
            <person name="Yaish S."/>
            <person name="Larom S."/>
            <person name="Kandori H."/>
            <person name="Inoue K."/>
            <person name="Beja O."/>
            <person name="Pushkarev A."/>
        </authorList>
    </citation>
    <scope>NUCLEOTIDE SEQUENCE</scope>
</reference>
<evidence type="ECO:0000313" key="2">
    <source>
        <dbReference type="EMBL" id="QOV09135.1"/>
    </source>
</evidence>
<name>A0A871XZE5_9ARCH</name>
<dbReference type="GO" id="GO:0003700">
    <property type="term" value="F:DNA-binding transcription factor activity"/>
    <property type="evidence" value="ECO:0007669"/>
    <property type="project" value="InterPro"/>
</dbReference>
<dbReference type="Gene3D" id="1.10.10.10">
    <property type="entry name" value="Winged helix-like DNA-binding domain superfamily/Winged helix DNA-binding domain"/>
    <property type="match status" value="1"/>
</dbReference>
<accession>A0A871XZE5</accession>
<dbReference type="SMART" id="SM00418">
    <property type="entry name" value="HTH_ARSR"/>
    <property type="match status" value="1"/>
</dbReference>
<feature type="domain" description="HTH arsR-type" evidence="1">
    <location>
        <begin position="18"/>
        <end position="97"/>
    </location>
</feature>
<gene>
    <name evidence="2" type="ORF">HULAa36F11_00018</name>
</gene>
<dbReference type="EMBL" id="MW122884">
    <property type="protein sequence ID" value="QOV09135.1"/>
    <property type="molecule type" value="Genomic_DNA"/>
</dbReference>
<organism evidence="2">
    <name type="scientific">uncultured Thermoplasmata archaeon</name>
    <dbReference type="NCBI Taxonomy" id="376542"/>
    <lineage>
        <taxon>Archaea</taxon>
        <taxon>Methanobacteriati</taxon>
        <taxon>Thermoplasmatota</taxon>
        <taxon>Thermoplasmata</taxon>
        <taxon>environmental samples</taxon>
    </lineage>
</organism>
<dbReference type="SUPFAM" id="SSF46785">
    <property type="entry name" value="Winged helix' DNA-binding domain"/>
    <property type="match status" value="1"/>
</dbReference>
<dbReference type="CDD" id="cd00090">
    <property type="entry name" value="HTH_ARSR"/>
    <property type="match status" value="1"/>
</dbReference>
<dbReference type="AlphaFoldDB" id="A0A871XZE5"/>
<proteinExistence type="predicted"/>
<protein>
    <recommendedName>
        <fullName evidence="1">HTH arsR-type domain-containing protein</fullName>
    </recommendedName>
</protein>
<dbReference type="InterPro" id="IPR036390">
    <property type="entry name" value="WH_DNA-bd_sf"/>
</dbReference>
<dbReference type="InterPro" id="IPR011991">
    <property type="entry name" value="ArsR-like_HTH"/>
</dbReference>